<name>A0A7C2YTD5_9CREN</name>
<dbReference type="GO" id="GO:0005524">
    <property type="term" value="F:ATP binding"/>
    <property type="evidence" value="ECO:0007669"/>
    <property type="project" value="UniProtKB-KW"/>
</dbReference>
<evidence type="ECO:0000256" key="2">
    <source>
        <dbReference type="ARBA" id="ARBA00022598"/>
    </source>
</evidence>
<dbReference type="InterPro" id="IPR013696">
    <property type="entry name" value="TiaS_FLD"/>
</dbReference>
<evidence type="ECO:0000259" key="9">
    <source>
        <dbReference type="Pfam" id="PF23783"/>
    </source>
</evidence>
<dbReference type="PANTHER" id="PTHR40705:SF2">
    <property type="entry name" value="DUF1743 DOMAIN-CONTAINING PROTEIN"/>
    <property type="match status" value="1"/>
</dbReference>
<dbReference type="Proteomes" id="UP000885664">
    <property type="component" value="Unassembled WGS sequence"/>
</dbReference>
<comment type="similarity">
    <text evidence="6">Belongs to the TiaS family.</text>
</comment>
<keyword evidence="4 6" id="KW-0547">Nucleotide-binding</keyword>
<protein>
    <recommendedName>
        <fullName evidence="6">tRNA(Ile2) 2-agmatinylcytidine synthetase TiaS</fullName>
        <shortName evidence="6">tRNA(Ile2)-agm2C synthetase</shortName>
        <ecNumber evidence="6">6.3.4.22</ecNumber>
    </recommendedName>
    <alternativeName>
        <fullName evidence="6">tRNA(Ile2) agmatidine synthetase</fullName>
    </alternativeName>
</protein>
<organism evidence="10">
    <name type="scientific">Fervidicoccus fontis</name>
    <dbReference type="NCBI Taxonomy" id="683846"/>
    <lineage>
        <taxon>Archaea</taxon>
        <taxon>Thermoproteota</taxon>
        <taxon>Thermoprotei</taxon>
        <taxon>Fervidicoccales</taxon>
        <taxon>Fervidicoccaceae</taxon>
        <taxon>Fervidicoccus</taxon>
    </lineage>
</organism>
<evidence type="ECO:0000256" key="3">
    <source>
        <dbReference type="ARBA" id="ARBA00022694"/>
    </source>
</evidence>
<comment type="function">
    <text evidence="6">ATP-dependent agmatine transferase that catalyzes the formation of 2-agmatinylcytidine (agm2C) at the wobble position (C34) of tRNA(Ile2), converting the codon specificity from AUG to AUA.</text>
</comment>
<dbReference type="HAMAP" id="MF_01892">
    <property type="entry name" value="tRNA_Ile2_agm2C_synt"/>
    <property type="match status" value="1"/>
</dbReference>
<dbReference type="PANTHER" id="PTHR40705">
    <property type="entry name" value="TRNA(ILE2) 2-AGMATINYLCYTIDINE SYNTHETASE TIAS"/>
    <property type="match status" value="1"/>
</dbReference>
<dbReference type="Gene3D" id="3.90.600.20">
    <property type="match status" value="1"/>
</dbReference>
<dbReference type="Pfam" id="PF23783">
    <property type="entry name" value="Zn_ribbon_TiaS"/>
    <property type="match status" value="1"/>
</dbReference>
<dbReference type="Gene3D" id="2.40.50.1010">
    <property type="match status" value="1"/>
</dbReference>
<dbReference type="InterPro" id="IPR055394">
    <property type="entry name" value="Zn_ribbon_TiaS"/>
</dbReference>
<evidence type="ECO:0000259" key="7">
    <source>
        <dbReference type="Pfam" id="PF08489"/>
    </source>
</evidence>
<keyword evidence="5 6" id="KW-0067">ATP-binding</keyword>
<evidence type="ECO:0000259" key="8">
    <source>
        <dbReference type="Pfam" id="PF22641"/>
    </source>
</evidence>
<keyword evidence="3 6" id="KW-0819">tRNA processing</keyword>
<evidence type="ECO:0000256" key="4">
    <source>
        <dbReference type="ARBA" id="ARBA00022741"/>
    </source>
</evidence>
<evidence type="ECO:0000256" key="1">
    <source>
        <dbReference type="ARBA" id="ARBA00022490"/>
    </source>
</evidence>
<dbReference type="EC" id="6.3.4.22" evidence="6"/>
<dbReference type="GO" id="GO:0016879">
    <property type="term" value="F:ligase activity, forming carbon-nitrogen bonds"/>
    <property type="evidence" value="ECO:0007669"/>
    <property type="project" value="UniProtKB-UniRule"/>
</dbReference>
<dbReference type="InterPro" id="IPR024913">
    <property type="entry name" value="tRNA_Ile2__agm2C_synt"/>
</dbReference>
<feature type="domain" description="TiaS FLD" evidence="7">
    <location>
        <begin position="139"/>
        <end position="252"/>
    </location>
</feature>
<proteinExistence type="inferred from homology"/>
<evidence type="ECO:0000256" key="5">
    <source>
        <dbReference type="ARBA" id="ARBA00022840"/>
    </source>
</evidence>
<dbReference type="InterPro" id="IPR053870">
    <property type="entry name" value="TiaS-like_TCKD"/>
</dbReference>
<dbReference type="EMBL" id="DSFE01000062">
    <property type="protein sequence ID" value="HEU97778.1"/>
    <property type="molecule type" value="Genomic_DNA"/>
</dbReference>
<reference evidence="10" key="1">
    <citation type="journal article" date="2020" name="mSystems">
        <title>Genome- and Community-Level Interaction Insights into Carbon Utilization and Element Cycling Functions of Hydrothermarchaeota in Hydrothermal Sediment.</title>
        <authorList>
            <person name="Zhou Z."/>
            <person name="Liu Y."/>
            <person name="Xu W."/>
            <person name="Pan J."/>
            <person name="Luo Z.H."/>
            <person name="Li M."/>
        </authorList>
    </citation>
    <scope>NUCLEOTIDE SEQUENCE [LARGE SCALE GENOMIC DNA]</scope>
    <source>
        <strain evidence="10">SpSt-1259</strain>
    </source>
</reference>
<dbReference type="Gene3D" id="3.30.70.2200">
    <property type="match status" value="1"/>
</dbReference>
<comment type="caution">
    <text evidence="10">The sequence shown here is derived from an EMBL/GenBank/DDBJ whole genome shotgun (WGS) entry which is preliminary data.</text>
</comment>
<sequence>MKRLAIGLDGYDSNFSGCTTHFTIFLLKTLKFYEKNLKLLTDPLLVRLNPNIPFKTRGNAAVSLLIEGELSEADIEKTIEELSAIYSFENKGSAYILDLDGNRRLEETVKLYLRSLTDLVPQKVAEEVAEEVGGVSIGGKSLVGALAAIGYALSGLPSTFELLAYRAPEAEFIRRIDEKRVSEVLLSYRTLFNNVNRKNKVVAVPRGPDPVLIGIRGIDKGELEDAFRKILPYIEAPSSWCIFRTNQHTDPHAVHKKIGELRVYVSGLIEGYISRDPLVKKGGHVILNISDESGEIEAIFYRETYPMNVVASKLKKGDRIRILGGALDAREREGLIFEAEKLWILSAPEIKVLKNPRCPRCNARMESAGKGKGYRCPKCGYRTKEALEKELFLLKRDLPKNPISPLEGRIRHLVKPPELEGIELPRVELERGEIFCRF</sequence>
<comment type="subcellular location">
    <subcellularLocation>
        <location evidence="6">Cytoplasm</location>
    </subcellularLocation>
</comment>
<dbReference type="Pfam" id="PF22641">
    <property type="entry name" value="TiaS_TCKD"/>
    <property type="match status" value="1"/>
</dbReference>
<accession>A0A7C2YTD5</accession>
<dbReference type="AlphaFoldDB" id="A0A7C2YTD5"/>
<gene>
    <name evidence="6" type="primary">tiaS</name>
    <name evidence="10" type="ORF">ENO36_02855</name>
</gene>
<evidence type="ECO:0000313" key="10">
    <source>
        <dbReference type="EMBL" id="HEU97778.1"/>
    </source>
</evidence>
<dbReference type="GO" id="GO:0002101">
    <property type="term" value="P:tRNA wobble cytosine modification"/>
    <property type="evidence" value="ECO:0007669"/>
    <property type="project" value="UniProtKB-UniRule"/>
</dbReference>
<feature type="domain" description="TiaS-like TCKD" evidence="8">
    <location>
        <begin position="6"/>
        <end position="89"/>
    </location>
</feature>
<dbReference type="Pfam" id="PF08489">
    <property type="entry name" value="TiaS_FLD"/>
    <property type="match status" value="1"/>
</dbReference>
<feature type="domain" description="TiaS C-terminal zinc ribbon" evidence="9">
    <location>
        <begin position="355"/>
        <end position="390"/>
    </location>
</feature>
<keyword evidence="2 6" id="KW-0436">Ligase</keyword>
<keyword evidence="1 6" id="KW-0963">Cytoplasm</keyword>
<dbReference type="GO" id="GO:0005737">
    <property type="term" value="C:cytoplasm"/>
    <property type="evidence" value="ECO:0007669"/>
    <property type="project" value="UniProtKB-SubCell"/>
</dbReference>
<comment type="catalytic activity">
    <reaction evidence="6">
        <text>cytidine(34) in tRNA(Ile2) + agmatine + ATP + H2O = 2-agmatinylcytidine(34) in tRNA(Ile2) + AMP + 2 phosphate + 2 H(+)</text>
        <dbReference type="Rhea" id="RHEA:43608"/>
        <dbReference type="Rhea" id="RHEA-COMP:10625"/>
        <dbReference type="Rhea" id="RHEA-COMP:10626"/>
        <dbReference type="ChEBI" id="CHEBI:15377"/>
        <dbReference type="ChEBI" id="CHEBI:15378"/>
        <dbReference type="ChEBI" id="CHEBI:30616"/>
        <dbReference type="ChEBI" id="CHEBI:43474"/>
        <dbReference type="ChEBI" id="CHEBI:58145"/>
        <dbReference type="ChEBI" id="CHEBI:82748"/>
        <dbReference type="ChEBI" id="CHEBI:83545"/>
        <dbReference type="ChEBI" id="CHEBI:456215"/>
        <dbReference type="EC" id="6.3.4.22"/>
    </reaction>
</comment>
<evidence type="ECO:0000256" key="6">
    <source>
        <dbReference type="HAMAP-Rule" id="MF_01892"/>
    </source>
</evidence>